<evidence type="ECO:0000256" key="6">
    <source>
        <dbReference type="ARBA" id="ARBA00012557"/>
    </source>
</evidence>
<keyword evidence="13" id="KW-1133">Transmembrane helix</keyword>
<keyword evidence="8" id="KW-0808">Transferase</keyword>
<dbReference type="Gene3D" id="3.90.550.50">
    <property type="match status" value="1"/>
</dbReference>
<dbReference type="GO" id="GO:0016263">
    <property type="term" value="F:glycoprotein-N-acetylgalactosamine 3-beta-galactosyltransferase activity"/>
    <property type="evidence" value="ECO:0007669"/>
    <property type="project" value="UniProtKB-EC"/>
</dbReference>
<dbReference type="EMBL" id="JARKHS020028338">
    <property type="protein sequence ID" value="KAK8764357.1"/>
    <property type="molecule type" value="Genomic_DNA"/>
</dbReference>
<evidence type="ECO:0000256" key="17">
    <source>
        <dbReference type="ARBA" id="ARBA00023211"/>
    </source>
</evidence>
<evidence type="ECO:0000256" key="16">
    <source>
        <dbReference type="ARBA" id="ARBA00023180"/>
    </source>
</evidence>
<feature type="region of interest" description="Disordered" evidence="23">
    <location>
        <begin position="110"/>
        <end position="138"/>
    </location>
</feature>
<keyword evidence="17" id="KW-0464">Manganese</keyword>
<reference evidence="25 26" key="1">
    <citation type="journal article" date="2023" name="Arcadia Sci">
        <title>De novo assembly of a long-read Amblyomma americanum tick genome.</title>
        <authorList>
            <person name="Chou S."/>
            <person name="Poskanzer K.E."/>
            <person name="Rollins M."/>
            <person name="Thuy-Boun P.S."/>
        </authorList>
    </citation>
    <scope>NUCLEOTIDE SEQUENCE [LARGE SCALE GENOMIC DNA]</scope>
    <source>
        <strain evidence="25">F_SG_1</strain>
        <tissue evidence="25">Salivary glands</tissue>
    </source>
</reference>
<dbReference type="GO" id="GO:0030145">
    <property type="term" value="F:manganese ion binding"/>
    <property type="evidence" value="ECO:0007669"/>
    <property type="project" value="UniProtKB-ARBA"/>
</dbReference>
<dbReference type="InterPro" id="IPR026050">
    <property type="entry name" value="C1GALT1/C1GALT1_chp1"/>
</dbReference>
<dbReference type="Proteomes" id="UP001321473">
    <property type="component" value="Unassembled WGS sequence"/>
</dbReference>
<keyword evidence="12" id="KW-0735">Signal-anchor</keyword>
<evidence type="ECO:0000256" key="10">
    <source>
        <dbReference type="ARBA" id="ARBA00022723"/>
    </source>
</evidence>
<evidence type="ECO:0000256" key="3">
    <source>
        <dbReference type="ARBA" id="ARBA00004922"/>
    </source>
</evidence>
<keyword evidence="16" id="KW-0325">Glycoprotein</keyword>
<evidence type="ECO:0000313" key="25">
    <source>
        <dbReference type="EMBL" id="KAK8764357.1"/>
    </source>
</evidence>
<evidence type="ECO:0000256" key="4">
    <source>
        <dbReference type="ARBA" id="ARBA00006462"/>
    </source>
</evidence>
<evidence type="ECO:0000256" key="23">
    <source>
        <dbReference type="SAM" id="MobiDB-lite"/>
    </source>
</evidence>
<sequence length="421" mass="47460">MLVPDEAPHFVAAPSKPPSWAQWECSQKSKDGVDCYQSTVKLLSSISVIVRRQRPMDSASRSWLPPARGFLLPLGTGITFGFGCAYLLLSVLSLDQGLAPWLASRRPSLPASPHADHWEEEDPPAPDRPLGAHAPDDEFHHSEEDRVARELQRQVRVLCWVMTQPRNHAKKARHVKATWGRRCNTLLFMSSQSDAQLPAVALNVTESRNHLWAKTKAAFDYVARRHLHDHDWFLKADDDTYVVVENLRYFLRDKNASEAVYYGCRFKPYVKQGYMSGGAGYVLSREALGRLARRRPQDGCRADGGGAEDVEMGRCLQKLGVAAGDTRDAAGRGRFFPLVPESHLIPGQMPVDFWLWSYAYYPIKEGMDCCSDTAISFHYVSPNMMYVMEYLVYHLRPYGIDTSLRPKTSTSQSPTNRTSVP</sequence>
<comment type="function">
    <text evidence="22">Glycosyltransferase that generates the core 1 O-glycan Gal-beta1-3GalNAc-alpha1-Ser/Thr (T antigen), which is a precursor for many extended O-glycans in glycoproteins.</text>
</comment>
<evidence type="ECO:0000256" key="9">
    <source>
        <dbReference type="ARBA" id="ARBA00022692"/>
    </source>
</evidence>
<evidence type="ECO:0000256" key="19">
    <source>
        <dbReference type="ARBA" id="ARBA00041226"/>
    </source>
</evidence>
<feature type="domain" description="Fringe-like glycosyltransferase" evidence="24">
    <location>
        <begin position="158"/>
        <end position="322"/>
    </location>
</feature>
<dbReference type="GO" id="GO:0016020">
    <property type="term" value="C:membrane"/>
    <property type="evidence" value="ECO:0007669"/>
    <property type="project" value="UniProtKB-SubCell"/>
</dbReference>
<comment type="similarity">
    <text evidence="4">Belongs to the glycosyltransferase 31 family. Beta3-Gal-T subfamily.</text>
</comment>
<keyword evidence="15" id="KW-1015">Disulfide bond</keyword>
<evidence type="ECO:0000256" key="2">
    <source>
        <dbReference type="ARBA" id="ARBA00004606"/>
    </source>
</evidence>
<evidence type="ECO:0000256" key="15">
    <source>
        <dbReference type="ARBA" id="ARBA00023157"/>
    </source>
</evidence>
<gene>
    <name evidence="25" type="ORF">V5799_033034</name>
</gene>
<evidence type="ECO:0000256" key="7">
    <source>
        <dbReference type="ARBA" id="ARBA00022676"/>
    </source>
</evidence>
<keyword evidence="9" id="KW-0812">Transmembrane</keyword>
<evidence type="ECO:0000256" key="14">
    <source>
        <dbReference type="ARBA" id="ARBA00023136"/>
    </source>
</evidence>
<dbReference type="InterPro" id="IPR003378">
    <property type="entry name" value="Fringe-like_glycosylTrfase"/>
</dbReference>
<name>A0AAQ4DPG7_AMBAM</name>
<dbReference type="AlphaFoldDB" id="A0AAQ4DPG7"/>
<comment type="caution">
    <text evidence="25">The sequence shown here is derived from an EMBL/GenBank/DDBJ whole genome shotgun (WGS) entry which is preliminary data.</text>
</comment>
<evidence type="ECO:0000256" key="5">
    <source>
        <dbReference type="ARBA" id="ARBA00011748"/>
    </source>
</evidence>
<comment type="subunit">
    <text evidence="5">Homodimer; disulfide-linked.</text>
</comment>
<keyword evidence="26" id="KW-1185">Reference proteome</keyword>
<dbReference type="FunFam" id="3.90.550.50:FF:000017">
    <property type="entry name" value="Glycoprotein-N-acetylgalactosamine 3-beta-galactosyltransferase 1"/>
    <property type="match status" value="1"/>
</dbReference>
<evidence type="ECO:0000256" key="8">
    <source>
        <dbReference type="ARBA" id="ARBA00022679"/>
    </source>
</evidence>
<keyword evidence="14" id="KW-0472">Membrane</keyword>
<dbReference type="PANTHER" id="PTHR23033:SF14">
    <property type="entry name" value="GLYCOPROTEIN-N-ACETYLGALACTOSAMINE 3-BETA-GALACTOSYLTRANSFERASE 1-RELATED"/>
    <property type="match status" value="1"/>
</dbReference>
<evidence type="ECO:0000259" key="24">
    <source>
        <dbReference type="Pfam" id="PF02434"/>
    </source>
</evidence>
<evidence type="ECO:0000256" key="11">
    <source>
        <dbReference type="ARBA" id="ARBA00022741"/>
    </source>
</evidence>
<organism evidence="25 26">
    <name type="scientific">Amblyomma americanum</name>
    <name type="common">Lone star tick</name>
    <dbReference type="NCBI Taxonomy" id="6943"/>
    <lineage>
        <taxon>Eukaryota</taxon>
        <taxon>Metazoa</taxon>
        <taxon>Ecdysozoa</taxon>
        <taxon>Arthropoda</taxon>
        <taxon>Chelicerata</taxon>
        <taxon>Arachnida</taxon>
        <taxon>Acari</taxon>
        <taxon>Parasitiformes</taxon>
        <taxon>Ixodida</taxon>
        <taxon>Ixodoidea</taxon>
        <taxon>Ixodidae</taxon>
        <taxon>Amblyomminae</taxon>
        <taxon>Amblyomma</taxon>
    </lineage>
</organism>
<evidence type="ECO:0000256" key="18">
    <source>
        <dbReference type="ARBA" id="ARBA00040898"/>
    </source>
</evidence>
<evidence type="ECO:0000256" key="12">
    <source>
        <dbReference type="ARBA" id="ARBA00022968"/>
    </source>
</evidence>
<dbReference type="PANTHER" id="PTHR23033">
    <property type="entry name" value="BETA1,3-GALACTOSYLTRANSFERASE"/>
    <property type="match status" value="1"/>
</dbReference>
<evidence type="ECO:0000256" key="21">
    <source>
        <dbReference type="ARBA" id="ARBA00043065"/>
    </source>
</evidence>
<dbReference type="Pfam" id="PF02434">
    <property type="entry name" value="Fringe"/>
    <property type="match status" value="1"/>
</dbReference>
<evidence type="ECO:0000256" key="13">
    <source>
        <dbReference type="ARBA" id="ARBA00022989"/>
    </source>
</evidence>
<evidence type="ECO:0000256" key="22">
    <source>
        <dbReference type="ARBA" id="ARBA00059245"/>
    </source>
</evidence>
<keyword evidence="7" id="KW-0328">Glycosyltransferase</keyword>
<comment type="cofactor">
    <cofactor evidence="1">
        <name>Mn(2+)</name>
        <dbReference type="ChEBI" id="CHEBI:29035"/>
    </cofactor>
</comment>
<dbReference type="GO" id="GO:0000166">
    <property type="term" value="F:nucleotide binding"/>
    <property type="evidence" value="ECO:0007669"/>
    <property type="project" value="UniProtKB-KW"/>
</dbReference>
<keyword evidence="10" id="KW-0479">Metal-binding</keyword>
<comment type="pathway">
    <text evidence="3">Protein modification; protein glycosylation.</text>
</comment>
<comment type="subcellular location">
    <subcellularLocation>
        <location evidence="2">Membrane</location>
        <topology evidence="2">Single-pass type II membrane protein</topology>
    </subcellularLocation>
</comment>
<keyword evidence="11" id="KW-0547">Nucleotide-binding</keyword>
<dbReference type="EC" id="2.4.1.122" evidence="6"/>
<accession>A0AAQ4DPG7</accession>
<evidence type="ECO:0000256" key="1">
    <source>
        <dbReference type="ARBA" id="ARBA00001936"/>
    </source>
</evidence>
<proteinExistence type="inferred from homology"/>
<evidence type="ECO:0000256" key="20">
    <source>
        <dbReference type="ARBA" id="ARBA00042009"/>
    </source>
</evidence>
<protein>
    <recommendedName>
        <fullName evidence="18">Glycoprotein-N-acetylgalactosamine 3-beta-galactosyltransferase 1</fullName>
        <ecNumber evidence="6">2.4.1.122</ecNumber>
    </recommendedName>
    <alternativeName>
        <fullName evidence="20">Core 1 O-glycan T-synthase</fullName>
    </alternativeName>
    <alternativeName>
        <fullName evidence="21">Core 1 UDP-galactose:N-acetylgalactosamine-alpha-R beta 1,3-galactosyltransferase 1</fullName>
    </alternativeName>
    <alternativeName>
        <fullName evidence="19">Core 1 beta1,3-galactosyltransferase 1</fullName>
    </alternativeName>
</protein>
<evidence type="ECO:0000313" key="26">
    <source>
        <dbReference type="Proteomes" id="UP001321473"/>
    </source>
</evidence>